<dbReference type="NCBIfam" id="TIGR00172">
    <property type="entry name" value="maf"/>
    <property type="match status" value="1"/>
</dbReference>
<accession>A0A9D9IJ91</accession>
<comment type="similarity">
    <text evidence="4">Belongs to the Maf family. YhdE subfamily.</text>
</comment>
<reference evidence="5" key="2">
    <citation type="journal article" date="2021" name="PeerJ">
        <title>Extensive microbial diversity within the chicken gut microbiome revealed by metagenomics and culture.</title>
        <authorList>
            <person name="Gilroy R."/>
            <person name="Ravi A."/>
            <person name="Getino M."/>
            <person name="Pursley I."/>
            <person name="Horton D.L."/>
            <person name="Alikhan N.F."/>
            <person name="Baker D."/>
            <person name="Gharbi K."/>
            <person name="Hall N."/>
            <person name="Watson M."/>
            <person name="Adriaenssens E.M."/>
            <person name="Foster-Nyarko E."/>
            <person name="Jarju S."/>
            <person name="Secka A."/>
            <person name="Antonio M."/>
            <person name="Oren A."/>
            <person name="Chaudhuri R.R."/>
            <person name="La Ragione R."/>
            <person name="Hildebrand F."/>
            <person name="Pallen M.J."/>
        </authorList>
    </citation>
    <scope>NUCLEOTIDE SEQUENCE</scope>
    <source>
        <strain evidence="5">B1-8020</strain>
    </source>
</reference>
<dbReference type="EMBL" id="JADIMA010000060">
    <property type="protein sequence ID" value="MBO8473200.1"/>
    <property type="molecule type" value="Genomic_DNA"/>
</dbReference>
<gene>
    <name evidence="5" type="primary">maf</name>
    <name evidence="5" type="ORF">IAB81_06170</name>
</gene>
<comment type="cofactor">
    <cofactor evidence="1 4">
        <name>a divalent metal cation</name>
        <dbReference type="ChEBI" id="CHEBI:60240"/>
    </cofactor>
</comment>
<dbReference type="Proteomes" id="UP000823604">
    <property type="component" value="Unassembled WGS sequence"/>
</dbReference>
<evidence type="ECO:0000313" key="6">
    <source>
        <dbReference type="Proteomes" id="UP000823604"/>
    </source>
</evidence>
<protein>
    <recommendedName>
        <fullName evidence="4">dTTP/UTP pyrophosphatase</fullName>
        <shortName evidence="4">dTTPase/UTPase</shortName>
        <ecNumber evidence="4">3.6.1.9</ecNumber>
    </recommendedName>
    <alternativeName>
        <fullName evidence="4">Nucleoside triphosphate pyrophosphatase</fullName>
    </alternativeName>
    <alternativeName>
        <fullName evidence="4">Nucleotide pyrophosphatase</fullName>
        <shortName evidence="4">Nucleotide PPase</shortName>
    </alternativeName>
</protein>
<dbReference type="HAMAP" id="MF_00528">
    <property type="entry name" value="Maf"/>
    <property type="match status" value="1"/>
</dbReference>
<evidence type="ECO:0000313" key="5">
    <source>
        <dbReference type="EMBL" id="MBO8473200.1"/>
    </source>
</evidence>
<dbReference type="Gene3D" id="3.90.950.10">
    <property type="match status" value="1"/>
</dbReference>
<feature type="site" description="Important for substrate specificity" evidence="4">
    <location>
        <position position="19"/>
    </location>
</feature>
<feature type="active site" description="Proton acceptor" evidence="4">
    <location>
        <position position="78"/>
    </location>
</feature>
<comment type="caution">
    <text evidence="4">Lacks conserved residue(s) required for the propagation of feature annotation.</text>
</comment>
<dbReference type="InterPro" id="IPR003697">
    <property type="entry name" value="Maf-like"/>
</dbReference>
<evidence type="ECO:0000256" key="3">
    <source>
        <dbReference type="ARBA" id="ARBA00023080"/>
    </source>
</evidence>
<keyword evidence="3 4" id="KW-0546">Nucleotide metabolism</keyword>
<dbReference type="EC" id="3.6.1.9" evidence="4"/>
<dbReference type="PANTHER" id="PTHR43213:SF5">
    <property type="entry name" value="BIFUNCTIONAL DTTP_UTP PYROPHOSPHATASE_METHYLTRANSFERASE PROTEIN-RELATED"/>
    <property type="match status" value="1"/>
</dbReference>
<name>A0A9D9IJ91_9BACT</name>
<sequence>MTAVNLSEHRIILGSASPRRKELLAGLDLEFTVDAETNCDEKYDPASRHDMIPLEIAKAKSKGFHRPLEDDEVLITADTMVFCGRDIMGKPKDRDDAVHMLRRLSGNTHTVVTGVYIRTNAKGQGFACTSEVTFKKLEDSEIEYYIDRYRPYDKAGAYGIQEWIGYAGITSINGSYYNIMGLPVQRLYTALKDF</sequence>
<organism evidence="5 6">
    <name type="scientific">Candidatus Merdivivens pullicola</name>
    <dbReference type="NCBI Taxonomy" id="2840872"/>
    <lineage>
        <taxon>Bacteria</taxon>
        <taxon>Pseudomonadati</taxon>
        <taxon>Bacteroidota</taxon>
        <taxon>Bacteroidia</taxon>
        <taxon>Bacteroidales</taxon>
        <taxon>Muribaculaceae</taxon>
        <taxon>Muribaculaceae incertae sedis</taxon>
        <taxon>Candidatus Merdivivens</taxon>
    </lineage>
</organism>
<comment type="catalytic activity">
    <reaction evidence="4">
        <text>dTTP + H2O = dTMP + diphosphate + H(+)</text>
        <dbReference type="Rhea" id="RHEA:28534"/>
        <dbReference type="ChEBI" id="CHEBI:15377"/>
        <dbReference type="ChEBI" id="CHEBI:15378"/>
        <dbReference type="ChEBI" id="CHEBI:33019"/>
        <dbReference type="ChEBI" id="CHEBI:37568"/>
        <dbReference type="ChEBI" id="CHEBI:63528"/>
        <dbReference type="EC" id="3.6.1.9"/>
    </reaction>
</comment>
<dbReference type="InterPro" id="IPR029001">
    <property type="entry name" value="ITPase-like_fam"/>
</dbReference>
<keyword evidence="2 4" id="KW-0378">Hydrolase</keyword>
<dbReference type="GO" id="GO:0009117">
    <property type="term" value="P:nucleotide metabolic process"/>
    <property type="evidence" value="ECO:0007669"/>
    <property type="project" value="UniProtKB-KW"/>
</dbReference>
<comment type="caution">
    <text evidence="5">The sequence shown here is derived from an EMBL/GenBank/DDBJ whole genome shotgun (WGS) entry which is preliminary data.</text>
</comment>
<feature type="site" description="Important for substrate specificity" evidence="4">
    <location>
        <position position="79"/>
    </location>
</feature>
<evidence type="ECO:0000256" key="1">
    <source>
        <dbReference type="ARBA" id="ARBA00001968"/>
    </source>
</evidence>
<dbReference type="SUPFAM" id="SSF52972">
    <property type="entry name" value="ITPase-like"/>
    <property type="match status" value="1"/>
</dbReference>
<comment type="subcellular location">
    <subcellularLocation>
        <location evidence="4">Cytoplasm</location>
    </subcellularLocation>
</comment>
<evidence type="ECO:0000256" key="2">
    <source>
        <dbReference type="ARBA" id="ARBA00022801"/>
    </source>
</evidence>
<dbReference type="Pfam" id="PF02545">
    <property type="entry name" value="Maf"/>
    <property type="match status" value="1"/>
</dbReference>
<comment type="catalytic activity">
    <reaction evidence="4">
        <text>UTP + H2O = UMP + diphosphate + H(+)</text>
        <dbReference type="Rhea" id="RHEA:29395"/>
        <dbReference type="ChEBI" id="CHEBI:15377"/>
        <dbReference type="ChEBI" id="CHEBI:15378"/>
        <dbReference type="ChEBI" id="CHEBI:33019"/>
        <dbReference type="ChEBI" id="CHEBI:46398"/>
        <dbReference type="ChEBI" id="CHEBI:57865"/>
        <dbReference type="EC" id="3.6.1.9"/>
    </reaction>
</comment>
<dbReference type="CDD" id="cd00555">
    <property type="entry name" value="Maf"/>
    <property type="match status" value="1"/>
</dbReference>
<feature type="site" description="Important for substrate specificity" evidence="4">
    <location>
        <position position="161"/>
    </location>
</feature>
<reference evidence="5" key="1">
    <citation type="submission" date="2020-10" db="EMBL/GenBank/DDBJ databases">
        <authorList>
            <person name="Gilroy R."/>
        </authorList>
    </citation>
    <scope>NUCLEOTIDE SEQUENCE</scope>
    <source>
        <strain evidence="5">B1-8020</strain>
    </source>
</reference>
<comment type="function">
    <text evidence="4">Nucleoside triphosphate pyrophosphatase that hydrolyzes dTTP and UTP. May have a dual role in cell division arrest and in preventing the incorporation of modified nucleotides into cellular nucleic acids.</text>
</comment>
<dbReference type="PANTHER" id="PTHR43213">
    <property type="entry name" value="BIFUNCTIONAL DTTP/UTP PYROPHOSPHATASE/METHYLTRANSFERASE PROTEIN-RELATED"/>
    <property type="match status" value="1"/>
</dbReference>
<dbReference type="AlphaFoldDB" id="A0A9D9IJ91"/>
<evidence type="ECO:0000256" key="4">
    <source>
        <dbReference type="HAMAP-Rule" id="MF_00528"/>
    </source>
</evidence>
<dbReference type="GO" id="GO:0047429">
    <property type="term" value="F:nucleoside triphosphate diphosphatase activity"/>
    <property type="evidence" value="ECO:0007669"/>
    <property type="project" value="UniProtKB-EC"/>
</dbReference>
<dbReference type="GO" id="GO:0005737">
    <property type="term" value="C:cytoplasm"/>
    <property type="evidence" value="ECO:0007669"/>
    <property type="project" value="UniProtKB-SubCell"/>
</dbReference>
<keyword evidence="4" id="KW-0963">Cytoplasm</keyword>
<proteinExistence type="inferred from homology"/>
<dbReference type="PIRSF" id="PIRSF006305">
    <property type="entry name" value="Maf"/>
    <property type="match status" value="1"/>
</dbReference>